<dbReference type="EMBL" id="QUSZ01006160">
    <property type="protein sequence ID" value="RHY06725.1"/>
    <property type="molecule type" value="Genomic_DNA"/>
</dbReference>
<feature type="transmembrane region" description="Helical" evidence="1">
    <location>
        <begin position="343"/>
        <end position="362"/>
    </location>
</feature>
<dbReference type="VEuPathDB" id="FungiDB:H257_03545"/>
<evidence type="ECO:0000313" key="2">
    <source>
        <dbReference type="EMBL" id="RHY06725.1"/>
    </source>
</evidence>
<evidence type="ECO:0000256" key="1">
    <source>
        <dbReference type="SAM" id="Phobius"/>
    </source>
</evidence>
<evidence type="ECO:0000313" key="3">
    <source>
        <dbReference type="Proteomes" id="UP000265427"/>
    </source>
</evidence>
<protein>
    <submittedName>
        <fullName evidence="2">Uncharacterized protein</fullName>
    </submittedName>
</protein>
<accession>A0A397AKK8</accession>
<reference evidence="2 3" key="1">
    <citation type="submission" date="2018-08" db="EMBL/GenBank/DDBJ databases">
        <title>Aphanomyces genome sequencing and annotation.</title>
        <authorList>
            <person name="Minardi D."/>
            <person name="Oidtmann B."/>
            <person name="Van Der Giezen M."/>
            <person name="Studholme D.J."/>
        </authorList>
    </citation>
    <scope>NUCLEOTIDE SEQUENCE [LARGE SCALE GENOMIC DNA]</scope>
    <source>
        <strain evidence="2 3">Kv</strain>
    </source>
</reference>
<organism evidence="2 3">
    <name type="scientific">Aphanomyces astaci</name>
    <name type="common">Crayfish plague agent</name>
    <dbReference type="NCBI Taxonomy" id="112090"/>
    <lineage>
        <taxon>Eukaryota</taxon>
        <taxon>Sar</taxon>
        <taxon>Stramenopiles</taxon>
        <taxon>Oomycota</taxon>
        <taxon>Saprolegniomycetes</taxon>
        <taxon>Saprolegniales</taxon>
        <taxon>Verrucalvaceae</taxon>
        <taxon>Aphanomyces</taxon>
    </lineage>
</organism>
<name>A0A397AKK8_APHAT</name>
<keyword evidence="1" id="KW-1133">Transmembrane helix</keyword>
<dbReference type="Proteomes" id="UP000265427">
    <property type="component" value="Unassembled WGS sequence"/>
</dbReference>
<keyword evidence="1" id="KW-0812">Transmembrane</keyword>
<dbReference type="AlphaFoldDB" id="A0A397AKK8"/>
<dbReference type="PANTHER" id="PTHR39200">
    <property type="entry name" value="HYPOTHETICAL EXPORTED PROTEIN"/>
    <property type="match status" value="1"/>
</dbReference>
<keyword evidence="1" id="KW-0472">Membrane</keyword>
<comment type="caution">
    <text evidence="2">The sequence shown here is derived from an EMBL/GenBank/DDBJ whole genome shotgun (WGS) entry which is preliminary data.</text>
</comment>
<proteinExistence type="predicted"/>
<gene>
    <name evidence="2" type="ORF">DYB36_004282</name>
</gene>
<dbReference type="Gene3D" id="2.160.20.120">
    <property type="match status" value="2"/>
</dbReference>
<sequence>MTAPWLQRVYNATSGDLHRLVLQNTAAYIFEDTVNENPSVVFRATNPSLLRELTVNETINDAGEALLTVAVESNPRGLLRGDYFIDVYMPTQSLQHLYADSDHDTVVYANTLSVDVVADVSIVATGEGTIIAETATVEAHHFRLETRGAGLIQLSVFESLVAGEITLVSVDRGSIALLNGNTTTNSITAMTAGSGSVYVGDGRADSVLSTVSLFGRVYGDGDIVFVNAGQCHMGHVQSSGSGNVFANSVDCHTSTAVVIGSGDVYSKAYSVLDTEDDGNGTVFADVDGNVTVSGPYAPLPDAVPAPYYSSFVMPDHNPLSFLPEPPAGQDVHVPITSTGTTQAIFILMTVVMVVIAVVVVVVHKVKNARRRPVTNDLTFAKVSTPKDTKVLCM</sequence>
<dbReference type="PANTHER" id="PTHR39200:SF1">
    <property type="entry name" value="AUTO-TRANSPORTER ADHESIN HEAD GIN DOMAIN-CONTAINING PROTEIN-RELATED"/>
    <property type="match status" value="1"/>
</dbReference>